<accession>A0AAE1PU50</accession>
<keyword evidence="7" id="KW-0931">ER-Golgi transport</keyword>
<evidence type="ECO:0000256" key="11">
    <source>
        <dbReference type="ARBA" id="ARBA00032711"/>
    </source>
</evidence>
<comment type="subcellular location">
    <subcellularLocation>
        <location evidence="1">Endoplasmic reticulum membrane</location>
        <topology evidence="1">Single-pass type IV membrane protein</topology>
    </subcellularLocation>
</comment>
<dbReference type="GO" id="GO:0031201">
    <property type="term" value="C:SNARE complex"/>
    <property type="evidence" value="ECO:0007669"/>
    <property type="project" value="TreeGrafter"/>
</dbReference>
<evidence type="ECO:0000256" key="10">
    <source>
        <dbReference type="ARBA" id="ARBA00023136"/>
    </source>
</evidence>
<sequence length="206" mass="23627">MEKSPNAPIEETLKHYKRQVDFLRGVLEAESCVEPLDSVVASQLIPHGPATTSGHALTQQIHQRTQAKTTSRLRQDLLGLDPSGQTELRNRKDGAVVDVGMDDLQNQLLSDQQKRDKMIEDMITMTREWKEQTKIANKIIKSDVDTLDKSTKLADSNQSHLKVEANRLSDYNKRACNFWIWIMIIFVCFTFIGMVMFIRIFPKKHT</sequence>
<evidence type="ECO:0000256" key="7">
    <source>
        <dbReference type="ARBA" id="ARBA00022892"/>
    </source>
</evidence>
<evidence type="ECO:0000256" key="3">
    <source>
        <dbReference type="ARBA" id="ARBA00015843"/>
    </source>
</evidence>
<evidence type="ECO:0000256" key="9">
    <source>
        <dbReference type="ARBA" id="ARBA00022989"/>
    </source>
</evidence>
<evidence type="ECO:0000256" key="1">
    <source>
        <dbReference type="ARBA" id="ARBA00004163"/>
    </source>
</evidence>
<organism evidence="13 14">
    <name type="scientific">Petrolisthes manimaculis</name>
    <dbReference type="NCBI Taxonomy" id="1843537"/>
    <lineage>
        <taxon>Eukaryota</taxon>
        <taxon>Metazoa</taxon>
        <taxon>Ecdysozoa</taxon>
        <taxon>Arthropoda</taxon>
        <taxon>Crustacea</taxon>
        <taxon>Multicrustacea</taxon>
        <taxon>Malacostraca</taxon>
        <taxon>Eumalacostraca</taxon>
        <taxon>Eucarida</taxon>
        <taxon>Decapoda</taxon>
        <taxon>Pleocyemata</taxon>
        <taxon>Anomura</taxon>
        <taxon>Galatheoidea</taxon>
        <taxon>Porcellanidae</taxon>
        <taxon>Petrolisthes</taxon>
    </lineage>
</organism>
<evidence type="ECO:0000256" key="2">
    <source>
        <dbReference type="ARBA" id="ARBA00007891"/>
    </source>
</evidence>
<dbReference type="PANTHER" id="PTHR13050:SF7">
    <property type="entry name" value="VESICLE TRANSPORT PROTEIN USE1"/>
    <property type="match status" value="1"/>
</dbReference>
<keyword evidence="10 12" id="KW-0472">Membrane</keyword>
<keyword evidence="8" id="KW-0653">Protein transport</keyword>
<evidence type="ECO:0000256" key="12">
    <source>
        <dbReference type="SAM" id="Phobius"/>
    </source>
</evidence>
<evidence type="ECO:0000256" key="6">
    <source>
        <dbReference type="ARBA" id="ARBA00022824"/>
    </source>
</evidence>
<dbReference type="EMBL" id="JAWZYT010001327">
    <property type="protein sequence ID" value="KAK4313332.1"/>
    <property type="molecule type" value="Genomic_DNA"/>
</dbReference>
<keyword evidence="6" id="KW-0256">Endoplasmic reticulum</keyword>
<dbReference type="InterPro" id="IPR019150">
    <property type="entry name" value="Vesicle_transport_protein_Use1"/>
</dbReference>
<comment type="similarity">
    <text evidence="2">Belongs to the USE1 family.</text>
</comment>
<dbReference type="GO" id="GO:0005789">
    <property type="term" value="C:endoplasmic reticulum membrane"/>
    <property type="evidence" value="ECO:0007669"/>
    <property type="project" value="UniProtKB-SubCell"/>
</dbReference>
<keyword evidence="4" id="KW-0813">Transport</keyword>
<name>A0AAE1PU50_9EUCA</name>
<dbReference type="GO" id="GO:0015031">
    <property type="term" value="P:protein transport"/>
    <property type="evidence" value="ECO:0007669"/>
    <property type="project" value="UniProtKB-KW"/>
</dbReference>
<evidence type="ECO:0000256" key="5">
    <source>
        <dbReference type="ARBA" id="ARBA00022692"/>
    </source>
</evidence>
<evidence type="ECO:0000256" key="8">
    <source>
        <dbReference type="ARBA" id="ARBA00022927"/>
    </source>
</evidence>
<evidence type="ECO:0000313" key="13">
    <source>
        <dbReference type="EMBL" id="KAK4313332.1"/>
    </source>
</evidence>
<protein>
    <recommendedName>
        <fullName evidence="3">Vesicle transport protein USE1</fullName>
    </recommendedName>
    <alternativeName>
        <fullName evidence="11">USE1-like protein</fullName>
    </alternativeName>
</protein>
<dbReference type="Proteomes" id="UP001292094">
    <property type="component" value="Unassembled WGS sequence"/>
</dbReference>
<dbReference type="PANTHER" id="PTHR13050">
    <property type="entry name" value="USE1-LIKE PROTEIN"/>
    <property type="match status" value="1"/>
</dbReference>
<proteinExistence type="inferred from homology"/>
<evidence type="ECO:0000256" key="4">
    <source>
        <dbReference type="ARBA" id="ARBA00022448"/>
    </source>
</evidence>
<dbReference type="Pfam" id="PF09753">
    <property type="entry name" value="Use1"/>
    <property type="match status" value="1"/>
</dbReference>
<evidence type="ECO:0000313" key="14">
    <source>
        <dbReference type="Proteomes" id="UP001292094"/>
    </source>
</evidence>
<dbReference type="GO" id="GO:0006890">
    <property type="term" value="P:retrograde vesicle-mediated transport, Golgi to endoplasmic reticulum"/>
    <property type="evidence" value="ECO:0007669"/>
    <property type="project" value="TreeGrafter"/>
</dbReference>
<reference evidence="13" key="1">
    <citation type="submission" date="2023-11" db="EMBL/GenBank/DDBJ databases">
        <title>Genome assemblies of two species of porcelain crab, Petrolisthes cinctipes and Petrolisthes manimaculis (Anomura: Porcellanidae).</title>
        <authorList>
            <person name="Angst P."/>
        </authorList>
    </citation>
    <scope>NUCLEOTIDE SEQUENCE</scope>
    <source>
        <strain evidence="13">PB745_02</strain>
        <tissue evidence="13">Gill</tissue>
    </source>
</reference>
<comment type="caution">
    <text evidence="13">The sequence shown here is derived from an EMBL/GenBank/DDBJ whole genome shotgun (WGS) entry which is preliminary data.</text>
</comment>
<keyword evidence="14" id="KW-1185">Reference proteome</keyword>
<dbReference type="CDD" id="cd15860">
    <property type="entry name" value="SNARE_USE1"/>
    <property type="match status" value="1"/>
</dbReference>
<keyword evidence="9 12" id="KW-1133">Transmembrane helix</keyword>
<feature type="transmembrane region" description="Helical" evidence="12">
    <location>
        <begin position="178"/>
        <end position="201"/>
    </location>
</feature>
<dbReference type="AlphaFoldDB" id="A0AAE1PU50"/>
<keyword evidence="5 12" id="KW-0812">Transmembrane</keyword>
<gene>
    <name evidence="13" type="ORF">Pmani_015320</name>
</gene>
<dbReference type="GO" id="GO:0005484">
    <property type="term" value="F:SNAP receptor activity"/>
    <property type="evidence" value="ECO:0007669"/>
    <property type="project" value="TreeGrafter"/>
</dbReference>